<reference evidence="2 3" key="1">
    <citation type="submission" date="2016-10" db="EMBL/GenBank/DDBJ databases">
        <authorList>
            <person name="de Groot N.N."/>
        </authorList>
    </citation>
    <scope>NUCLEOTIDE SEQUENCE [LARGE SCALE GENOMIC DNA]</scope>
    <source>
        <strain evidence="2 3">DSM 43019</strain>
    </source>
</reference>
<keyword evidence="2" id="KW-0808">Transferase</keyword>
<sequence>MGGDRDWHDWHRDYADPGSALAQRLRVVQEHIGAWLDERPEPRLTVVSMCAGQGHDLLEVLAARPDAARVRATLIEFDGRNVAAARARAAAAGLEGVTVREADAGDLAAYREAVPADLVLMAGVLGNIDDAGVRRTVATLPSLCAPGATVIWTRTRRAPDLTPAIREWLAEAGLAELAFTAPGGVLFAVGAHRFTGTPEPLPAEGRIFRFR</sequence>
<dbReference type="GO" id="GO:0032259">
    <property type="term" value="P:methylation"/>
    <property type="evidence" value="ECO:0007669"/>
    <property type="project" value="UniProtKB-KW"/>
</dbReference>
<dbReference type="AlphaFoldDB" id="A0A1I2N0E2"/>
<evidence type="ECO:0000313" key="3">
    <source>
        <dbReference type="Proteomes" id="UP000199645"/>
    </source>
</evidence>
<keyword evidence="2" id="KW-0489">Methyltransferase</keyword>
<dbReference type="STRING" id="35752.SAMN05421541_13619"/>
<gene>
    <name evidence="2" type="ORF">SAMN05421541_13619</name>
</gene>
<proteinExistence type="predicted"/>
<organism evidence="2 3">
    <name type="scientific">Actinoplanes philippinensis</name>
    <dbReference type="NCBI Taxonomy" id="35752"/>
    <lineage>
        <taxon>Bacteria</taxon>
        <taxon>Bacillati</taxon>
        <taxon>Actinomycetota</taxon>
        <taxon>Actinomycetes</taxon>
        <taxon>Micromonosporales</taxon>
        <taxon>Micromonosporaceae</taxon>
        <taxon>Actinoplanes</taxon>
    </lineage>
</organism>
<dbReference type="EMBL" id="FONV01000036">
    <property type="protein sequence ID" value="SFF96600.1"/>
    <property type="molecule type" value="Genomic_DNA"/>
</dbReference>
<dbReference type="RefSeq" id="WP_093622289.1">
    <property type="nucleotide sequence ID" value="NZ_BOMT01000118.1"/>
</dbReference>
<name>A0A1I2N0E2_9ACTN</name>
<feature type="domain" description="Methyltransferase" evidence="1">
    <location>
        <begin position="43"/>
        <end position="161"/>
    </location>
</feature>
<dbReference type="Gene3D" id="3.40.50.150">
    <property type="entry name" value="Vaccinia Virus protein VP39"/>
    <property type="match status" value="1"/>
</dbReference>
<dbReference type="Pfam" id="PF12147">
    <property type="entry name" value="Methyltransf_20"/>
    <property type="match status" value="1"/>
</dbReference>
<dbReference type="SUPFAM" id="SSF53335">
    <property type="entry name" value="S-adenosyl-L-methionine-dependent methyltransferases"/>
    <property type="match status" value="1"/>
</dbReference>
<evidence type="ECO:0000313" key="2">
    <source>
        <dbReference type="EMBL" id="SFF96600.1"/>
    </source>
</evidence>
<evidence type="ECO:0000259" key="1">
    <source>
        <dbReference type="Pfam" id="PF12147"/>
    </source>
</evidence>
<protein>
    <submittedName>
        <fullName evidence="2">Methyltransferase domain-containing protein</fullName>
    </submittedName>
</protein>
<keyword evidence="3" id="KW-1185">Reference proteome</keyword>
<accession>A0A1I2N0E2</accession>
<dbReference type="GO" id="GO:0008168">
    <property type="term" value="F:methyltransferase activity"/>
    <property type="evidence" value="ECO:0007669"/>
    <property type="project" value="UniProtKB-KW"/>
</dbReference>
<dbReference type="OrthoDB" id="8163513at2"/>
<dbReference type="InterPro" id="IPR029063">
    <property type="entry name" value="SAM-dependent_MTases_sf"/>
</dbReference>
<dbReference type="InterPro" id="IPR022744">
    <property type="entry name" value="MeTrfase_dom_put"/>
</dbReference>
<dbReference type="Proteomes" id="UP000199645">
    <property type="component" value="Unassembled WGS sequence"/>
</dbReference>